<proteinExistence type="predicted"/>
<reference evidence="2 3" key="1">
    <citation type="journal article" date="2016" name="Nat. Commun.">
        <title>Thousands of microbial genomes shed light on interconnected biogeochemical processes in an aquifer system.</title>
        <authorList>
            <person name="Anantharaman K."/>
            <person name="Brown C.T."/>
            <person name="Hug L.A."/>
            <person name="Sharon I."/>
            <person name="Castelle C.J."/>
            <person name="Probst A.J."/>
            <person name="Thomas B.C."/>
            <person name="Singh A."/>
            <person name="Wilkins M.J."/>
            <person name="Karaoz U."/>
            <person name="Brodie E.L."/>
            <person name="Williams K.H."/>
            <person name="Hubbard S.S."/>
            <person name="Banfield J.F."/>
        </authorList>
    </citation>
    <scope>NUCLEOTIDE SEQUENCE [LARGE SCALE GENOMIC DNA]</scope>
</reference>
<dbReference type="InterPro" id="IPR021130">
    <property type="entry name" value="PRib-ATP_PPHydrolase-like"/>
</dbReference>
<dbReference type="SUPFAM" id="SSF101386">
    <property type="entry name" value="all-alpha NTP pyrophosphatases"/>
    <property type="match status" value="1"/>
</dbReference>
<gene>
    <name evidence="2" type="ORF">A3I40_02365</name>
</gene>
<evidence type="ECO:0000313" key="2">
    <source>
        <dbReference type="EMBL" id="OGL87499.1"/>
    </source>
</evidence>
<name>A0A1F7VAB8_9BACT</name>
<protein>
    <recommendedName>
        <fullName evidence="4">Phosphoribosyl-ATP pyrophosphohydrolase</fullName>
    </recommendedName>
</protein>
<dbReference type="Proteomes" id="UP000178723">
    <property type="component" value="Unassembled WGS sequence"/>
</dbReference>
<evidence type="ECO:0000313" key="3">
    <source>
        <dbReference type="Proteomes" id="UP000178723"/>
    </source>
</evidence>
<dbReference type="CDD" id="cd11532">
    <property type="entry name" value="NTP-PPase_COG4997"/>
    <property type="match status" value="1"/>
</dbReference>
<sequence length="111" mass="13211">MKVIKYNKLIRDKVPGIIKKNNAASKISRLNRKRFFAELKKKLVEESFELQKAKNKKEFLNELVDVLEVLRSLARVKKISWRAVEIKRKLKNKERGGFSKQLFLKEVREQL</sequence>
<accession>A0A1F7VAB8</accession>
<comment type="caution">
    <text evidence="2">The sequence shown here is derived from an EMBL/GenBank/DDBJ whole genome shotgun (WGS) entry which is preliminary data.</text>
</comment>
<dbReference type="Pfam" id="PF01503">
    <property type="entry name" value="PRA-PH"/>
    <property type="match status" value="1"/>
</dbReference>
<feature type="coiled-coil region" evidence="1">
    <location>
        <begin position="36"/>
        <end position="70"/>
    </location>
</feature>
<dbReference type="AlphaFoldDB" id="A0A1F7VAB8"/>
<keyword evidence="1" id="KW-0175">Coiled coil</keyword>
<evidence type="ECO:0008006" key="4">
    <source>
        <dbReference type="Google" id="ProtNLM"/>
    </source>
</evidence>
<dbReference type="InterPro" id="IPR038735">
    <property type="entry name" value="MSMEG_1276-like_NTP-PPase_dom"/>
</dbReference>
<organism evidence="2 3">
    <name type="scientific">Candidatus Uhrbacteria bacterium RIFCSPLOWO2_02_FULL_48_12</name>
    <dbReference type="NCBI Taxonomy" id="1802407"/>
    <lineage>
        <taxon>Bacteria</taxon>
        <taxon>Candidatus Uhriibacteriota</taxon>
    </lineage>
</organism>
<evidence type="ECO:0000256" key="1">
    <source>
        <dbReference type="SAM" id="Coils"/>
    </source>
</evidence>
<dbReference type="EMBL" id="MGEP01000005">
    <property type="protein sequence ID" value="OGL87499.1"/>
    <property type="molecule type" value="Genomic_DNA"/>
</dbReference>